<keyword evidence="3" id="KW-1185">Reference proteome</keyword>
<proteinExistence type="predicted"/>
<accession>A0A7D7R879</accession>
<evidence type="ECO:0000313" key="2">
    <source>
        <dbReference type="EMBL" id="QMT16238.1"/>
    </source>
</evidence>
<dbReference type="RefSeq" id="WP_182091321.1">
    <property type="nucleotide sequence ID" value="NZ_CP059540.1"/>
</dbReference>
<dbReference type="AlphaFoldDB" id="A0A7D7R879"/>
<keyword evidence="1" id="KW-0472">Membrane</keyword>
<evidence type="ECO:0000313" key="3">
    <source>
        <dbReference type="Proteomes" id="UP000514716"/>
    </source>
</evidence>
<feature type="transmembrane region" description="Helical" evidence="1">
    <location>
        <begin position="38"/>
        <end position="65"/>
    </location>
</feature>
<keyword evidence="1" id="KW-0812">Transmembrane</keyword>
<dbReference type="KEGG" id="pdec:H1Q58_09630"/>
<gene>
    <name evidence="2" type="ORF">H1Q58_09630</name>
</gene>
<reference evidence="2 3" key="1">
    <citation type="submission" date="2020-07" db="EMBL/GenBank/DDBJ databases">
        <title>Screening of a cold-adapted Planococcus bacterium producing protease in traditional shrimp paste and protease identification by genome sequencing.</title>
        <authorList>
            <person name="Gao R."/>
            <person name="Leng W."/>
            <person name="Chu Q."/>
            <person name="Wu X."/>
            <person name="Liu H."/>
            <person name="Li X."/>
        </authorList>
    </citation>
    <scope>NUCLEOTIDE SEQUENCE [LARGE SCALE GENOMIC DNA]</scope>
    <source>
        <strain evidence="2 3">XJ11</strain>
    </source>
</reference>
<feature type="transmembrane region" description="Helical" evidence="1">
    <location>
        <begin position="7"/>
        <end position="26"/>
    </location>
</feature>
<organism evidence="2 3">
    <name type="scientific">Planococcus maritimus</name>
    <dbReference type="NCBI Taxonomy" id="192421"/>
    <lineage>
        <taxon>Bacteria</taxon>
        <taxon>Bacillati</taxon>
        <taxon>Bacillota</taxon>
        <taxon>Bacilli</taxon>
        <taxon>Bacillales</taxon>
        <taxon>Caryophanaceae</taxon>
        <taxon>Planococcus</taxon>
    </lineage>
</organism>
<protein>
    <submittedName>
        <fullName evidence="2">Uncharacterized protein</fullName>
    </submittedName>
</protein>
<sequence>MGITKYWAEISLIISFSFVIIYEYFLKSMKPLWHTADISGYIFNILAFGYIASYFVYFLTVFLPLKKEKKKNSKYLTKQMSFLIKDFNDIYNYYLVRDEKNFTDGVNEIREFSAEIIPLVSLEEKDICEICYNIFPGKQAPTTLFGYDENMVFYTKDENWGELLQRYGNRTTEMIKNLYQFSHLLDIDDIALLNEIEYSTYIQTVCNFNRGHAALHIKRKNWETLAKSMFEHYEKLNKINSRISKKKYR</sequence>
<evidence type="ECO:0000256" key="1">
    <source>
        <dbReference type="SAM" id="Phobius"/>
    </source>
</evidence>
<dbReference type="Proteomes" id="UP000514716">
    <property type="component" value="Chromosome"/>
</dbReference>
<dbReference type="EMBL" id="CP059540">
    <property type="protein sequence ID" value="QMT16238.1"/>
    <property type="molecule type" value="Genomic_DNA"/>
</dbReference>
<name>A0A7D7R879_PLAMR</name>
<keyword evidence="1" id="KW-1133">Transmembrane helix</keyword>